<dbReference type="GO" id="GO:0046872">
    <property type="term" value="F:metal ion binding"/>
    <property type="evidence" value="ECO:0007669"/>
    <property type="project" value="UniProtKB-KW"/>
</dbReference>
<feature type="domain" description="RNA-binding protein AU-1/Ribonuclease E/G" evidence="8">
    <location>
        <begin position="103"/>
        <end position="211"/>
    </location>
</feature>
<keyword evidence="6" id="KW-0460">Magnesium</keyword>
<keyword evidence="5" id="KW-0378">Hydrolase</keyword>
<evidence type="ECO:0000313" key="9">
    <source>
        <dbReference type="EMBL" id="TCP39255.1"/>
    </source>
</evidence>
<accession>A0A4R2PYB1</accession>
<comment type="caution">
    <text evidence="9">The sequence shown here is derived from an EMBL/GenBank/DDBJ whole genome shotgun (WGS) entry which is preliminary data.</text>
</comment>
<dbReference type="GO" id="GO:0004519">
    <property type="term" value="F:endonuclease activity"/>
    <property type="evidence" value="ECO:0007669"/>
    <property type="project" value="UniProtKB-KW"/>
</dbReference>
<dbReference type="PANTHER" id="PTHR30001:SF1">
    <property type="entry name" value="RIBONUCLEASE E_G-LIKE PROTEIN, CHLOROPLASTIC"/>
    <property type="match status" value="1"/>
</dbReference>
<evidence type="ECO:0000259" key="8">
    <source>
        <dbReference type="Pfam" id="PF10150"/>
    </source>
</evidence>
<dbReference type="RefSeq" id="WP_132464743.1">
    <property type="nucleotide sequence ID" value="NZ_SLXP01000013.1"/>
</dbReference>
<keyword evidence="7" id="KW-0694">RNA-binding</keyword>
<evidence type="ECO:0000256" key="6">
    <source>
        <dbReference type="ARBA" id="ARBA00022842"/>
    </source>
</evidence>
<dbReference type="GO" id="GO:0005737">
    <property type="term" value="C:cytoplasm"/>
    <property type="evidence" value="ECO:0007669"/>
    <property type="project" value="TreeGrafter"/>
</dbReference>
<dbReference type="InterPro" id="IPR004659">
    <property type="entry name" value="RNase_E/G"/>
</dbReference>
<keyword evidence="3" id="KW-0479">Metal-binding</keyword>
<dbReference type="AlphaFoldDB" id="A0A4R2PYB1"/>
<dbReference type="Pfam" id="PF10150">
    <property type="entry name" value="RNase_E_G"/>
    <property type="match status" value="2"/>
</dbReference>
<dbReference type="GO" id="GO:0006364">
    <property type="term" value="P:rRNA processing"/>
    <property type="evidence" value="ECO:0007669"/>
    <property type="project" value="TreeGrafter"/>
</dbReference>
<keyword evidence="2" id="KW-0540">Nuclease</keyword>
<keyword evidence="10" id="KW-1185">Reference proteome</keyword>
<dbReference type="GO" id="GO:0003723">
    <property type="term" value="F:RNA binding"/>
    <property type="evidence" value="ECO:0007669"/>
    <property type="project" value="UniProtKB-KW"/>
</dbReference>
<feature type="domain" description="RNA-binding protein AU-1/Ribonuclease E/G" evidence="8">
    <location>
        <begin position="218"/>
        <end position="336"/>
    </location>
</feature>
<dbReference type="InterPro" id="IPR019307">
    <property type="entry name" value="RNA-bd_AU-1/RNase_E/G"/>
</dbReference>
<evidence type="ECO:0000256" key="1">
    <source>
        <dbReference type="ARBA" id="ARBA00001946"/>
    </source>
</evidence>
<evidence type="ECO:0000256" key="5">
    <source>
        <dbReference type="ARBA" id="ARBA00022801"/>
    </source>
</evidence>
<dbReference type="Proteomes" id="UP000294835">
    <property type="component" value="Unassembled WGS sequence"/>
</dbReference>
<evidence type="ECO:0000256" key="2">
    <source>
        <dbReference type="ARBA" id="ARBA00022722"/>
    </source>
</evidence>
<name>A0A4R2PYB1_9RHOB</name>
<dbReference type="PANTHER" id="PTHR30001">
    <property type="entry name" value="RIBONUCLEASE"/>
    <property type="match status" value="1"/>
</dbReference>
<organism evidence="9 10">
    <name type="scientific">Rhodovulum marinum</name>
    <dbReference type="NCBI Taxonomy" id="320662"/>
    <lineage>
        <taxon>Bacteria</taxon>
        <taxon>Pseudomonadati</taxon>
        <taxon>Pseudomonadota</taxon>
        <taxon>Alphaproteobacteria</taxon>
        <taxon>Rhodobacterales</taxon>
        <taxon>Paracoccaceae</taxon>
        <taxon>Rhodovulum</taxon>
    </lineage>
</organism>
<sequence>MKGRSVILDEIAGRKAAALMVDGRLDDLLIDPPDDLPAPGAIFRAVVDRQMKGQGGVFLRLPEGRAFLRQAKGLRPGQGLLVQVTGFAEEGKAVPVTPRLLFKSRYAIVTPDAPGFNISRTIRDEDERDRLLETAHAAMAGSVDHLGVILRSACEGVAAEAVTEDIAIMRGLAEDILAEPAEGAPELLLDAPDAHTRAWRDWSDPDPDQVIDRPGCFADTGVLEAIDALAGPAPLPGGGSVFAEPTRAMVAVDVNTGPDTSPAAGLKANIAAARALPRLLRLGGLAGQVVVDFAPMPKKDRSALEQVLKSAFRADPVETTLVGWTPLGHAELTRKRERLPLADLLPR</sequence>
<keyword evidence="4" id="KW-0255">Endonuclease</keyword>
<comment type="cofactor">
    <cofactor evidence="1">
        <name>Mg(2+)</name>
        <dbReference type="ChEBI" id="CHEBI:18420"/>
    </cofactor>
</comment>
<gene>
    <name evidence="9" type="ORF">EV662_11331</name>
</gene>
<reference evidence="9 10" key="1">
    <citation type="submission" date="2019-03" db="EMBL/GenBank/DDBJ databases">
        <title>Genomic Encyclopedia of Type Strains, Phase IV (KMG-IV): sequencing the most valuable type-strain genomes for metagenomic binning, comparative biology and taxonomic classification.</title>
        <authorList>
            <person name="Goeker M."/>
        </authorList>
    </citation>
    <scope>NUCLEOTIDE SEQUENCE [LARGE SCALE GENOMIC DNA]</scope>
    <source>
        <strain evidence="9 10">DSM 18063</strain>
    </source>
</reference>
<evidence type="ECO:0000256" key="3">
    <source>
        <dbReference type="ARBA" id="ARBA00022723"/>
    </source>
</evidence>
<proteinExistence type="predicted"/>
<evidence type="ECO:0000256" key="4">
    <source>
        <dbReference type="ARBA" id="ARBA00022759"/>
    </source>
</evidence>
<protein>
    <submittedName>
        <fullName evidence="9">Rne/Rng family ribonuclease</fullName>
    </submittedName>
</protein>
<dbReference type="OrthoDB" id="9804278at2"/>
<dbReference type="EMBL" id="SLXP01000013">
    <property type="protein sequence ID" value="TCP39255.1"/>
    <property type="molecule type" value="Genomic_DNA"/>
</dbReference>
<evidence type="ECO:0000256" key="7">
    <source>
        <dbReference type="ARBA" id="ARBA00022884"/>
    </source>
</evidence>
<dbReference type="GO" id="GO:0004540">
    <property type="term" value="F:RNA nuclease activity"/>
    <property type="evidence" value="ECO:0007669"/>
    <property type="project" value="InterPro"/>
</dbReference>
<dbReference type="GO" id="GO:0016787">
    <property type="term" value="F:hydrolase activity"/>
    <property type="evidence" value="ECO:0007669"/>
    <property type="project" value="UniProtKB-KW"/>
</dbReference>
<evidence type="ECO:0000313" key="10">
    <source>
        <dbReference type="Proteomes" id="UP000294835"/>
    </source>
</evidence>